<dbReference type="PATRIC" id="fig|1423792.3.peg.3081"/>
<dbReference type="STRING" id="1423792.FD09_GL002999"/>
<dbReference type="AlphaFoldDB" id="A0A0R1MW64"/>
<dbReference type="SMART" id="SM00382">
    <property type="entry name" value="AAA"/>
    <property type="match status" value="1"/>
</dbReference>
<dbReference type="CDD" id="cd03230">
    <property type="entry name" value="ABC_DR_subfamily_A"/>
    <property type="match status" value="1"/>
</dbReference>
<protein>
    <submittedName>
        <fullName evidence="5">Multidrug ABC transporter ATPase</fullName>
    </submittedName>
</protein>
<dbReference type="Gene3D" id="3.40.50.300">
    <property type="entry name" value="P-loop containing nucleotide triphosphate hydrolases"/>
    <property type="match status" value="1"/>
</dbReference>
<keyword evidence="3" id="KW-0067">ATP-binding</keyword>
<dbReference type="RefSeq" id="WP_057820814.1">
    <property type="nucleotide sequence ID" value="NZ_AZEC01000008.1"/>
</dbReference>
<evidence type="ECO:0000313" key="5">
    <source>
        <dbReference type="EMBL" id="KRL12416.1"/>
    </source>
</evidence>
<evidence type="ECO:0000259" key="4">
    <source>
        <dbReference type="PROSITE" id="PS50893"/>
    </source>
</evidence>
<organism evidence="5 6">
    <name type="scientific">Schleiferilactobacillus perolens DSM 12744</name>
    <dbReference type="NCBI Taxonomy" id="1423792"/>
    <lineage>
        <taxon>Bacteria</taxon>
        <taxon>Bacillati</taxon>
        <taxon>Bacillota</taxon>
        <taxon>Bacilli</taxon>
        <taxon>Lactobacillales</taxon>
        <taxon>Lactobacillaceae</taxon>
        <taxon>Schleiferilactobacillus</taxon>
    </lineage>
</organism>
<evidence type="ECO:0000313" key="6">
    <source>
        <dbReference type="Proteomes" id="UP000051330"/>
    </source>
</evidence>
<proteinExistence type="predicted"/>
<evidence type="ECO:0000256" key="3">
    <source>
        <dbReference type="ARBA" id="ARBA00022840"/>
    </source>
</evidence>
<dbReference type="Proteomes" id="UP000051330">
    <property type="component" value="Unassembled WGS sequence"/>
</dbReference>
<dbReference type="InterPro" id="IPR003593">
    <property type="entry name" value="AAA+_ATPase"/>
</dbReference>
<dbReference type="OrthoDB" id="9804819at2"/>
<dbReference type="GO" id="GO:0005524">
    <property type="term" value="F:ATP binding"/>
    <property type="evidence" value="ECO:0007669"/>
    <property type="project" value="UniProtKB-KW"/>
</dbReference>
<evidence type="ECO:0000256" key="1">
    <source>
        <dbReference type="ARBA" id="ARBA00022448"/>
    </source>
</evidence>
<accession>A0A0R1MW64</accession>
<dbReference type="PROSITE" id="PS50893">
    <property type="entry name" value="ABC_TRANSPORTER_2"/>
    <property type="match status" value="1"/>
</dbReference>
<gene>
    <name evidence="5" type="ORF">FD09_GL002999</name>
</gene>
<name>A0A0R1MW64_9LACO</name>
<dbReference type="EMBL" id="AZEC01000008">
    <property type="protein sequence ID" value="KRL12416.1"/>
    <property type="molecule type" value="Genomic_DNA"/>
</dbReference>
<keyword evidence="2" id="KW-0547">Nucleotide-binding</keyword>
<keyword evidence="1" id="KW-0813">Transport</keyword>
<dbReference type="SUPFAM" id="SSF52540">
    <property type="entry name" value="P-loop containing nucleoside triphosphate hydrolases"/>
    <property type="match status" value="1"/>
</dbReference>
<comment type="caution">
    <text evidence="5">The sequence shown here is derived from an EMBL/GenBank/DDBJ whole genome shotgun (WGS) entry which is preliminary data.</text>
</comment>
<evidence type="ECO:0000256" key="2">
    <source>
        <dbReference type="ARBA" id="ARBA00022741"/>
    </source>
</evidence>
<dbReference type="InterPro" id="IPR003439">
    <property type="entry name" value="ABC_transporter-like_ATP-bd"/>
</dbReference>
<sequence>MVLAISLKNVRKSFNHRPILKGINLQIQQGSVIGLLGPNGAGKSTLIKIMTGLLKPDSGDVQILGHSLSRDKRTVRKYLGLAPQALAIYPQLSVQQNLKSFGALNGLSAQQIPAKYAEVLTTFGLTSIQDRKAGDLSGGQKRRLHSAIALMNHAKIIFLDEPTVGADVDSRNRIIQAVKALGEQGITIIYTTHYLQEMEALDAQIAFLNDGLIQTTGSVEDIIAHYAHPSLELFFHGKVPTGLTGWRRENDHLTSADTTKTNNYTELLQTALSKPEIKNYQLTDIKITKADLESAYHTLLGGESSNENQTNPVGR</sequence>
<feature type="domain" description="ABC transporter" evidence="4">
    <location>
        <begin position="5"/>
        <end position="235"/>
    </location>
</feature>
<dbReference type="Pfam" id="PF00005">
    <property type="entry name" value="ABC_tran"/>
    <property type="match status" value="1"/>
</dbReference>
<dbReference type="InterPro" id="IPR027417">
    <property type="entry name" value="P-loop_NTPase"/>
</dbReference>
<keyword evidence="6" id="KW-1185">Reference proteome</keyword>
<reference evidence="5 6" key="1">
    <citation type="journal article" date="2015" name="Genome Announc.">
        <title>Expanding the biotechnology potential of lactobacilli through comparative genomics of 213 strains and associated genera.</title>
        <authorList>
            <person name="Sun Z."/>
            <person name="Harris H.M."/>
            <person name="McCann A."/>
            <person name="Guo C."/>
            <person name="Argimon S."/>
            <person name="Zhang W."/>
            <person name="Yang X."/>
            <person name="Jeffery I.B."/>
            <person name="Cooney J.C."/>
            <person name="Kagawa T.F."/>
            <person name="Liu W."/>
            <person name="Song Y."/>
            <person name="Salvetti E."/>
            <person name="Wrobel A."/>
            <person name="Rasinkangas P."/>
            <person name="Parkhill J."/>
            <person name="Rea M.C."/>
            <person name="O'Sullivan O."/>
            <person name="Ritari J."/>
            <person name="Douillard F.P."/>
            <person name="Paul Ross R."/>
            <person name="Yang R."/>
            <person name="Briner A.E."/>
            <person name="Felis G.E."/>
            <person name="de Vos W.M."/>
            <person name="Barrangou R."/>
            <person name="Klaenhammer T.R."/>
            <person name="Caufield P.W."/>
            <person name="Cui Y."/>
            <person name="Zhang H."/>
            <person name="O'Toole P.W."/>
        </authorList>
    </citation>
    <scope>NUCLEOTIDE SEQUENCE [LARGE SCALE GENOMIC DNA]</scope>
    <source>
        <strain evidence="5 6">DSM 12744</strain>
    </source>
</reference>
<dbReference type="InterPro" id="IPR050763">
    <property type="entry name" value="ABC_transporter_ATP-binding"/>
</dbReference>
<dbReference type="PANTHER" id="PTHR42711:SF17">
    <property type="entry name" value="ABC TRANSPORTER ATP-BINDING PROTEIN"/>
    <property type="match status" value="1"/>
</dbReference>
<dbReference type="PANTHER" id="PTHR42711">
    <property type="entry name" value="ABC TRANSPORTER ATP-BINDING PROTEIN"/>
    <property type="match status" value="1"/>
</dbReference>
<dbReference type="GO" id="GO:0016887">
    <property type="term" value="F:ATP hydrolysis activity"/>
    <property type="evidence" value="ECO:0007669"/>
    <property type="project" value="InterPro"/>
</dbReference>